<protein>
    <recommendedName>
        <fullName evidence="4">SprB repeat-containing protein</fullName>
    </recommendedName>
</protein>
<keyword evidence="3" id="KW-1185">Reference proteome</keyword>
<evidence type="ECO:0000256" key="1">
    <source>
        <dbReference type="SAM" id="SignalP"/>
    </source>
</evidence>
<dbReference type="Proteomes" id="UP001447857">
    <property type="component" value="Chromosome"/>
</dbReference>
<accession>A0ABZ2Q0J1</accession>
<keyword evidence="1" id="KW-0732">Signal</keyword>
<sequence>MKKLYYTFFIILFSVGSLSAQTTYIINSNTSSYSYTTSFFPSGDYYYQYWIKKADGNLLVAIKNVGDYLIFNEKPTQFYFYAYRPETYHCSGPCGEDWDSSFTATDFNANCFNGVGGSGGRAGAEIVPEFSIISNQVLVNPNPQNGQETNFCDKVNLQAVGCTGTQRFFWEYRIEGGSFQSTNISTAFNETFQFNRSNYLSTTYIGNIDFRVLIDSDTSVTGEEVYSNIISYSVIPCPPFLNKNPEPETTSCVYNNDGKVVLTFDRALITNERFEFNFYTADNALIPTPALSVDSTNKVYTFSGLALGQYYIKYQSFIGSQQTSVNKEPYPAFTIGPPSEFTFEIIETQPACHNEPGKIQLKASGGESPYYYTVDNGTEVEFTAISNVFTLTEGNHYIKVRDKKNCLSVTANDVQI</sequence>
<evidence type="ECO:0008006" key="4">
    <source>
        <dbReference type="Google" id="ProtNLM"/>
    </source>
</evidence>
<feature type="chain" id="PRO_5045624537" description="SprB repeat-containing protein" evidence="1">
    <location>
        <begin position="20"/>
        <end position="416"/>
    </location>
</feature>
<organism evidence="2 3">
    <name type="scientific">Flavobacterium ginsenosidimutans</name>
    <dbReference type="NCBI Taxonomy" id="687844"/>
    <lineage>
        <taxon>Bacteria</taxon>
        <taxon>Pseudomonadati</taxon>
        <taxon>Bacteroidota</taxon>
        <taxon>Flavobacteriia</taxon>
        <taxon>Flavobacteriales</taxon>
        <taxon>Flavobacteriaceae</taxon>
        <taxon>Flavobacterium</taxon>
    </lineage>
</organism>
<dbReference type="EMBL" id="CP147988">
    <property type="protein sequence ID" value="WXK47874.1"/>
    <property type="molecule type" value="Genomic_DNA"/>
</dbReference>
<dbReference type="RefSeq" id="WP_338838737.1">
    <property type="nucleotide sequence ID" value="NZ_CP147988.1"/>
</dbReference>
<reference evidence="2 3" key="1">
    <citation type="submission" date="2024-02" db="EMBL/GenBank/DDBJ databases">
        <title>complete genome of Flavobacterium ginsenosidimutans Str. YTB16.</title>
        <authorList>
            <person name="Wang Q."/>
        </authorList>
    </citation>
    <scope>NUCLEOTIDE SEQUENCE [LARGE SCALE GENOMIC DNA]</scope>
    <source>
        <strain evidence="2 3">YTB16</strain>
    </source>
</reference>
<proteinExistence type="predicted"/>
<evidence type="ECO:0000313" key="3">
    <source>
        <dbReference type="Proteomes" id="UP001447857"/>
    </source>
</evidence>
<gene>
    <name evidence="2" type="ORF">V6624_12680</name>
</gene>
<evidence type="ECO:0000313" key="2">
    <source>
        <dbReference type="EMBL" id="WXK47874.1"/>
    </source>
</evidence>
<feature type="signal peptide" evidence="1">
    <location>
        <begin position="1"/>
        <end position="19"/>
    </location>
</feature>
<name>A0ABZ2Q0J1_9FLAO</name>